<reference evidence="1 2" key="1">
    <citation type="submission" date="2011-10" db="EMBL/GenBank/DDBJ databases">
        <title>The Genome Sequence of Fusobacterium sp. 4_1_13.</title>
        <authorList>
            <consortium name="The Broad Institute Genome Sequencing Platform"/>
            <person name="Earl A."/>
            <person name="Ward D."/>
            <person name="Feldgarden M."/>
            <person name="Gevers D."/>
            <person name="Strauss J."/>
            <person name="Ambrose C."/>
            <person name="Allen-Vercoe E."/>
            <person name="Young S.K."/>
            <person name="Zeng Q."/>
            <person name="Gargeya S."/>
            <person name="Fitzgerald M."/>
            <person name="Haas B."/>
            <person name="Abouelleil A."/>
            <person name="Alvarado L."/>
            <person name="Arachchi H.M."/>
            <person name="Berlin A."/>
            <person name="Brown A."/>
            <person name="Chapman S.B."/>
            <person name="Chen Z."/>
            <person name="Dunbar C."/>
            <person name="Freedman E."/>
            <person name="Gearin G."/>
            <person name="Goldberg J."/>
            <person name="Griggs A."/>
            <person name="Gujja S."/>
            <person name="Heiman D."/>
            <person name="Howarth C."/>
            <person name="Larson L."/>
            <person name="Lui A."/>
            <person name="MacDonald P.J."/>
            <person name="Montmayeur A."/>
            <person name="Murphy C."/>
            <person name="Neiman D."/>
            <person name="Pearson M."/>
            <person name="Priest M."/>
            <person name="Roberts A."/>
            <person name="Saif S."/>
            <person name="Shea T."/>
            <person name="Shenoy N."/>
            <person name="Sisk P."/>
            <person name="Stolte C."/>
            <person name="Sykes S."/>
            <person name="Wortman J."/>
            <person name="Nusbaum C."/>
            <person name="Birren B."/>
        </authorList>
    </citation>
    <scope>NUCLEOTIDE SEQUENCE [LARGE SCALE GENOMIC DNA]</scope>
    <source>
        <strain evidence="1 2">4_1_13</strain>
    </source>
</reference>
<proteinExistence type="predicted"/>
<dbReference type="AlphaFoldDB" id="A0A0M1VXH8"/>
<dbReference type="Pfam" id="PF09855">
    <property type="entry name" value="Zn_ribbon_13"/>
    <property type="match status" value="1"/>
</dbReference>
<comment type="caution">
    <text evidence="1">The sequence shown here is derived from an EMBL/GenBank/DDBJ whole genome shotgun (WGS) entry which is preliminary data.</text>
</comment>
<dbReference type="EMBL" id="ACDE02000006">
    <property type="protein sequence ID" value="EEO41398.2"/>
    <property type="molecule type" value="Genomic_DNA"/>
</dbReference>
<accession>A0A0M1VXH8</accession>
<name>A0A0M1VXH8_FUSVC</name>
<gene>
    <name evidence="1" type="ORF">FSCG_02111</name>
</gene>
<protein>
    <submittedName>
        <fullName evidence="1">Uncharacterized protein</fullName>
    </submittedName>
</protein>
<dbReference type="Proteomes" id="UP000004925">
    <property type="component" value="Unassembled WGS sequence"/>
</dbReference>
<organism evidence="1 2">
    <name type="scientific">Fusobacterium vincentii 4_1_13</name>
    <dbReference type="NCBI Taxonomy" id="469606"/>
    <lineage>
        <taxon>Bacteria</taxon>
        <taxon>Fusobacteriati</taxon>
        <taxon>Fusobacteriota</taxon>
        <taxon>Fusobacteriia</taxon>
        <taxon>Fusobacteriales</taxon>
        <taxon>Fusobacteriaceae</taxon>
        <taxon>Fusobacterium</taxon>
    </lineage>
</organism>
<sequence>MPEKKKNFIKIELNTYYAKTCLNCGYTEFYSAKIVDEETAKEKCKVDAEVEGSY</sequence>
<dbReference type="InterPro" id="IPR018652">
    <property type="entry name" value="DUF2082_NA-bd_Znr"/>
</dbReference>
<dbReference type="eggNOG" id="COG3478">
    <property type="taxonomic scope" value="Bacteria"/>
</dbReference>
<evidence type="ECO:0000313" key="2">
    <source>
        <dbReference type="Proteomes" id="UP000004925"/>
    </source>
</evidence>
<evidence type="ECO:0000313" key="1">
    <source>
        <dbReference type="EMBL" id="EEO41398.2"/>
    </source>
</evidence>